<sequence>MAKKIALAAVLLLTPIMASAQITDFKAESYQDENGNELNYRILKPAEYDTSKSYPLVLFLHGAGERGSDNFSQLKWGVNRLAIPEMREEYPAFVVAPQVPEGEWWSNLRTEKGDTTTYTVPLREDPMEPMRLTIQLLDKLEKEYAIDKDRIYVTGLSMGGYGTFDLLVRYPEKFAAAAPICGGGDLTRAFLLEKTPLWIFHGAQDEVVDVRYSRKMVDAIRLAGGSPGYTEYPHADHVGAFVKAYRDPELYKWLFSKELDR</sequence>
<name>A0ABT3PWJ7_9BACT</name>
<gene>
    <name evidence="3" type="ORF">LQ318_04805</name>
</gene>
<evidence type="ECO:0000313" key="3">
    <source>
        <dbReference type="EMBL" id="MCW9712221.1"/>
    </source>
</evidence>
<organism evidence="3 4">
    <name type="scientific">Fodinibius salicampi</name>
    <dbReference type="NCBI Taxonomy" id="1920655"/>
    <lineage>
        <taxon>Bacteria</taxon>
        <taxon>Pseudomonadati</taxon>
        <taxon>Balneolota</taxon>
        <taxon>Balneolia</taxon>
        <taxon>Balneolales</taxon>
        <taxon>Balneolaceae</taxon>
        <taxon>Fodinibius</taxon>
    </lineage>
</organism>
<dbReference type="EMBL" id="JAJNDC010000001">
    <property type="protein sequence ID" value="MCW9712221.1"/>
    <property type="molecule type" value="Genomic_DNA"/>
</dbReference>
<dbReference type="PANTHER" id="PTHR43037">
    <property type="entry name" value="UNNAMED PRODUCT-RELATED"/>
    <property type="match status" value="1"/>
</dbReference>
<evidence type="ECO:0000313" key="4">
    <source>
        <dbReference type="Proteomes" id="UP001207337"/>
    </source>
</evidence>
<dbReference type="SUPFAM" id="SSF53474">
    <property type="entry name" value="alpha/beta-Hydrolases"/>
    <property type="match status" value="1"/>
</dbReference>
<keyword evidence="1 2" id="KW-0732">Signal</keyword>
<proteinExistence type="predicted"/>
<dbReference type="Proteomes" id="UP001207337">
    <property type="component" value="Unassembled WGS sequence"/>
</dbReference>
<feature type="chain" id="PRO_5046232421" evidence="2">
    <location>
        <begin position="21"/>
        <end position="261"/>
    </location>
</feature>
<protein>
    <submittedName>
        <fullName evidence="3">Prolyl oligopeptidase family serine peptidase</fullName>
    </submittedName>
</protein>
<feature type="signal peptide" evidence="2">
    <location>
        <begin position="1"/>
        <end position="20"/>
    </location>
</feature>
<accession>A0ABT3PWJ7</accession>
<evidence type="ECO:0000256" key="1">
    <source>
        <dbReference type="ARBA" id="ARBA00022729"/>
    </source>
</evidence>
<dbReference type="InterPro" id="IPR050955">
    <property type="entry name" value="Plant_Biomass_Hydrol_Est"/>
</dbReference>
<dbReference type="Gene3D" id="3.40.50.1820">
    <property type="entry name" value="alpha/beta hydrolase"/>
    <property type="match status" value="1"/>
</dbReference>
<keyword evidence="4" id="KW-1185">Reference proteome</keyword>
<dbReference type="InterPro" id="IPR029058">
    <property type="entry name" value="AB_hydrolase_fold"/>
</dbReference>
<evidence type="ECO:0000256" key="2">
    <source>
        <dbReference type="SAM" id="SignalP"/>
    </source>
</evidence>
<dbReference type="PANTHER" id="PTHR43037:SF1">
    <property type="entry name" value="BLL1128 PROTEIN"/>
    <property type="match status" value="1"/>
</dbReference>
<comment type="caution">
    <text evidence="3">The sequence shown here is derived from an EMBL/GenBank/DDBJ whole genome shotgun (WGS) entry which is preliminary data.</text>
</comment>
<reference evidence="3 4" key="1">
    <citation type="submission" date="2021-11" db="EMBL/GenBank/DDBJ databases">
        <title>Aliifidinibius sp. nov., a new bacterium isolated from saline soil.</title>
        <authorList>
            <person name="Galisteo C."/>
            <person name="De La Haba R."/>
            <person name="Sanchez-Porro C."/>
            <person name="Ventosa A."/>
        </authorList>
    </citation>
    <scope>NUCLEOTIDE SEQUENCE [LARGE SCALE GENOMIC DNA]</scope>
    <source>
        <strain evidence="3 4">KACC 190600</strain>
    </source>
</reference>
<dbReference type="RefSeq" id="WP_265788005.1">
    <property type="nucleotide sequence ID" value="NZ_BAABRS010000001.1"/>
</dbReference>
<dbReference type="InterPro" id="IPR000801">
    <property type="entry name" value="Esterase-like"/>
</dbReference>
<dbReference type="Pfam" id="PF00756">
    <property type="entry name" value="Esterase"/>
    <property type="match status" value="1"/>
</dbReference>